<sequence length="372" mass="41894">MITNTRKGFASDNNSGVHPLVFKAMEAANQGHVVGYGNDPYTQKAISVFKEKFGENTAVFFVFNGTGANVLSLSTVTQSFHSIICAETAHIQEDECGAPEKFTGCKLLPIEPVNGKITPELIRPHLKGFDFEHHSQPKVISISQVTEMGTIYQPDEIKALAELAHKNNMFLHMDGARISNAAVALDMDFREFTVDCGVDILSFGGTKNGMMLGEAVLFFNPELTGMTKYIRKQSMQLYSKMRFVGAQFLAYFENDLWKETANHSNKMAKLLEQKISEVPEIKITQPVNANGIFAIVPKKIIEPLQKKFFFYVWDDIKSEVRWMTSFDTTEEEITEFVELIKELIKTELPFHCSNKEEKPDALRKVPLSLTSK</sequence>
<dbReference type="InterPro" id="IPR015421">
    <property type="entry name" value="PyrdxlP-dep_Trfase_major"/>
</dbReference>
<keyword evidence="6" id="KW-1185">Reference proteome</keyword>
<evidence type="ECO:0000256" key="3">
    <source>
        <dbReference type="ARBA" id="ARBA00022898"/>
    </source>
</evidence>
<comment type="cofactor">
    <cofactor evidence="1">
        <name>pyridoxal 5'-phosphate</name>
        <dbReference type="ChEBI" id="CHEBI:597326"/>
    </cofactor>
</comment>
<dbReference type="SUPFAM" id="SSF53383">
    <property type="entry name" value="PLP-dependent transferases"/>
    <property type="match status" value="1"/>
</dbReference>
<dbReference type="RefSeq" id="WP_343332388.1">
    <property type="nucleotide sequence ID" value="NZ_JAPOHD010000013.1"/>
</dbReference>
<dbReference type="Proteomes" id="UP001145087">
    <property type="component" value="Unassembled WGS sequence"/>
</dbReference>
<dbReference type="Pfam" id="PF01212">
    <property type="entry name" value="Beta_elim_lyase"/>
    <property type="match status" value="1"/>
</dbReference>
<dbReference type="InterPro" id="IPR015422">
    <property type="entry name" value="PyrdxlP-dep_Trfase_small"/>
</dbReference>
<evidence type="ECO:0000256" key="1">
    <source>
        <dbReference type="ARBA" id="ARBA00001933"/>
    </source>
</evidence>
<gene>
    <name evidence="5" type="ORF">OU798_06855</name>
</gene>
<dbReference type="InterPro" id="IPR015424">
    <property type="entry name" value="PyrdxlP-dep_Trfase"/>
</dbReference>
<dbReference type="PANTHER" id="PTHR48097">
    <property type="entry name" value="L-THREONINE ALDOLASE-RELATED"/>
    <property type="match status" value="1"/>
</dbReference>
<dbReference type="AlphaFoldDB" id="A0A9X3F3V3"/>
<dbReference type="GO" id="GO:0016829">
    <property type="term" value="F:lyase activity"/>
    <property type="evidence" value="ECO:0007669"/>
    <property type="project" value="InterPro"/>
</dbReference>
<dbReference type="GO" id="GO:0006520">
    <property type="term" value="P:amino acid metabolic process"/>
    <property type="evidence" value="ECO:0007669"/>
    <property type="project" value="InterPro"/>
</dbReference>
<comment type="similarity">
    <text evidence="2">Belongs to the threonine aldolase family.</text>
</comment>
<evidence type="ECO:0000313" key="6">
    <source>
        <dbReference type="Proteomes" id="UP001145087"/>
    </source>
</evidence>
<organism evidence="5 6">
    <name type="scientific">Draconibacterium aestuarii</name>
    <dbReference type="NCBI Taxonomy" id="2998507"/>
    <lineage>
        <taxon>Bacteria</taxon>
        <taxon>Pseudomonadati</taxon>
        <taxon>Bacteroidota</taxon>
        <taxon>Bacteroidia</taxon>
        <taxon>Marinilabiliales</taxon>
        <taxon>Prolixibacteraceae</taxon>
        <taxon>Draconibacterium</taxon>
    </lineage>
</organism>
<feature type="domain" description="Aromatic amino acid beta-eliminating lyase/threonine aldolase" evidence="4">
    <location>
        <begin position="9"/>
        <end position="294"/>
    </location>
</feature>
<protein>
    <submittedName>
        <fullName evidence="5">Low specificity L-threonine aldolase</fullName>
    </submittedName>
</protein>
<accession>A0A9X3F3V3</accession>
<evidence type="ECO:0000259" key="4">
    <source>
        <dbReference type="Pfam" id="PF01212"/>
    </source>
</evidence>
<comment type="caution">
    <text evidence="5">The sequence shown here is derived from an EMBL/GenBank/DDBJ whole genome shotgun (WGS) entry which is preliminary data.</text>
</comment>
<reference evidence="5" key="1">
    <citation type="submission" date="2022-11" db="EMBL/GenBank/DDBJ databases">
        <title>Marilongibacter aestuarii gen. nov., sp. nov., isolated from tidal flat sediment.</title>
        <authorList>
            <person name="Jiayan W."/>
        </authorList>
    </citation>
    <scope>NUCLEOTIDE SEQUENCE</scope>
    <source>
        <strain evidence="5">Z1-6</strain>
    </source>
</reference>
<evidence type="ECO:0000313" key="5">
    <source>
        <dbReference type="EMBL" id="MCY1720054.1"/>
    </source>
</evidence>
<keyword evidence="3" id="KW-0663">Pyridoxal phosphate</keyword>
<dbReference type="EMBL" id="JAPOHD010000013">
    <property type="protein sequence ID" value="MCY1720054.1"/>
    <property type="molecule type" value="Genomic_DNA"/>
</dbReference>
<dbReference type="Gene3D" id="3.90.1150.10">
    <property type="entry name" value="Aspartate Aminotransferase, domain 1"/>
    <property type="match status" value="1"/>
</dbReference>
<dbReference type="PANTHER" id="PTHR48097:SF5">
    <property type="entry name" value="LOW SPECIFICITY L-THREONINE ALDOLASE"/>
    <property type="match status" value="1"/>
</dbReference>
<evidence type="ECO:0000256" key="2">
    <source>
        <dbReference type="ARBA" id="ARBA00006966"/>
    </source>
</evidence>
<dbReference type="CDD" id="cd06502">
    <property type="entry name" value="TA_like"/>
    <property type="match status" value="1"/>
</dbReference>
<name>A0A9X3F3V3_9BACT</name>
<proteinExistence type="inferred from homology"/>
<dbReference type="Gene3D" id="3.40.640.10">
    <property type="entry name" value="Type I PLP-dependent aspartate aminotransferase-like (Major domain)"/>
    <property type="match status" value="1"/>
</dbReference>
<dbReference type="InterPro" id="IPR001597">
    <property type="entry name" value="ArAA_b-elim_lyase/Thr_aldolase"/>
</dbReference>